<evidence type="ECO:0000313" key="2">
    <source>
        <dbReference type="EMBL" id="ABV33056.1"/>
    </source>
</evidence>
<proteinExistence type="predicted"/>
<name>A8F4H2_PSELT</name>
<reference evidence="2 3" key="2">
    <citation type="journal article" date="2009" name="Proc. Natl. Acad. Sci. U.S.A.">
        <title>On the chimeric nature, thermophilic origin, and phylogenetic placement of the Thermotogales.</title>
        <authorList>
            <person name="Zhaxybayeva O."/>
            <person name="Swithers K.S."/>
            <person name="Lapierre P."/>
            <person name="Fournier G.P."/>
            <person name="Bickhart D.M."/>
            <person name="DeBoy R.T."/>
            <person name="Nelson K.E."/>
            <person name="Nesbo C.L."/>
            <person name="Doolittle W.F."/>
            <person name="Gogarten J.P."/>
            <person name="Noll K.M."/>
        </authorList>
    </citation>
    <scope>NUCLEOTIDE SEQUENCE [LARGE SCALE GENOMIC DNA]</scope>
    <source>
        <strain evidence="3">ATCC BAA-301 / DSM 14385 / NBRC 107922 / TMO</strain>
    </source>
</reference>
<dbReference type="PANTHER" id="PTHR30015">
    <property type="entry name" value="MRR RESTRICTION SYSTEM PROTEIN"/>
    <property type="match status" value="1"/>
</dbReference>
<gene>
    <name evidence="2" type="ordered locus">Tlet_0489</name>
</gene>
<evidence type="ECO:0000259" key="1">
    <source>
        <dbReference type="Pfam" id="PF04471"/>
    </source>
</evidence>
<dbReference type="Proteomes" id="UP000002016">
    <property type="component" value="Chromosome"/>
</dbReference>
<dbReference type="eggNOG" id="COG1787">
    <property type="taxonomic scope" value="Bacteria"/>
</dbReference>
<dbReference type="InterPro" id="IPR011335">
    <property type="entry name" value="Restrct_endonuc-II-like"/>
</dbReference>
<protein>
    <submittedName>
        <fullName evidence="2">Restriction endonuclease</fullName>
    </submittedName>
</protein>
<dbReference type="InterPro" id="IPR011856">
    <property type="entry name" value="tRNA_endonuc-like_dom_sf"/>
</dbReference>
<dbReference type="AlphaFoldDB" id="A8F4H2"/>
<keyword evidence="2" id="KW-0255">Endonuclease</keyword>
<dbReference type="GO" id="GO:0015666">
    <property type="term" value="F:restriction endodeoxyribonuclease activity"/>
    <property type="evidence" value="ECO:0007669"/>
    <property type="project" value="TreeGrafter"/>
</dbReference>
<dbReference type="GO" id="GO:0003677">
    <property type="term" value="F:DNA binding"/>
    <property type="evidence" value="ECO:0007669"/>
    <property type="project" value="InterPro"/>
</dbReference>
<keyword evidence="2" id="KW-0540">Nuclease</keyword>
<sequence precursor="true">MILIWITLILLLCLLLLYAFKRRKKSTILKEKWKTGFSDGWEFEKFIAEVFKNAGYRSTLTKGSHDFGADLIIKKRKVSYAIQIKYYSNPITLKALEEALVAAAIYGVDRIGVVTNGEIPQSLKKFAQEIEKKTFVKKVILIGKNDIESMLNGKKTFL</sequence>
<dbReference type="InterPro" id="IPR052906">
    <property type="entry name" value="Type_IV_Methyl-Rstrct_Enzyme"/>
</dbReference>
<keyword evidence="2" id="KW-0378">Hydrolase</keyword>
<dbReference type="Pfam" id="PF04471">
    <property type="entry name" value="Mrr_cat"/>
    <property type="match status" value="1"/>
</dbReference>
<feature type="domain" description="Restriction endonuclease type IV Mrr" evidence="1">
    <location>
        <begin position="40"/>
        <end position="150"/>
    </location>
</feature>
<dbReference type="InterPro" id="IPR007560">
    <property type="entry name" value="Restrct_endonuc_IV_Mrr"/>
</dbReference>
<keyword evidence="3" id="KW-1185">Reference proteome</keyword>
<accession>A8F4H2</accession>
<dbReference type="EMBL" id="CP000812">
    <property type="protein sequence ID" value="ABV33056.1"/>
    <property type="molecule type" value="Genomic_DNA"/>
</dbReference>
<dbReference type="PANTHER" id="PTHR30015:SF6">
    <property type="entry name" value="SLL1429 PROTEIN"/>
    <property type="match status" value="1"/>
</dbReference>
<dbReference type="STRING" id="416591.Tlet_0489"/>
<dbReference type="SUPFAM" id="SSF52980">
    <property type="entry name" value="Restriction endonuclease-like"/>
    <property type="match status" value="1"/>
</dbReference>
<dbReference type="GO" id="GO:0009307">
    <property type="term" value="P:DNA restriction-modification system"/>
    <property type="evidence" value="ECO:0007669"/>
    <property type="project" value="InterPro"/>
</dbReference>
<dbReference type="Gene3D" id="3.40.1350.10">
    <property type="match status" value="1"/>
</dbReference>
<dbReference type="HOGENOM" id="CLU_1642305_0_0_0"/>
<organism evidence="2 3">
    <name type="scientific">Pseudothermotoga lettingae (strain ATCC BAA-301 / DSM 14385 / NBRC 107922 / TMO)</name>
    <name type="common">Thermotoga lettingae</name>
    <dbReference type="NCBI Taxonomy" id="416591"/>
    <lineage>
        <taxon>Bacteria</taxon>
        <taxon>Thermotogati</taxon>
        <taxon>Thermotogota</taxon>
        <taxon>Thermotogae</taxon>
        <taxon>Thermotogales</taxon>
        <taxon>Thermotogaceae</taxon>
        <taxon>Pseudothermotoga</taxon>
    </lineage>
</organism>
<dbReference type="RefSeq" id="WP_012002537.1">
    <property type="nucleotide sequence ID" value="NC_009828.1"/>
</dbReference>
<evidence type="ECO:0000313" key="3">
    <source>
        <dbReference type="Proteomes" id="UP000002016"/>
    </source>
</evidence>
<reference evidence="2 3" key="1">
    <citation type="submission" date="2007-08" db="EMBL/GenBank/DDBJ databases">
        <title>Complete sequence of Thermotoga lettingae TMO.</title>
        <authorList>
            <consortium name="US DOE Joint Genome Institute"/>
            <person name="Copeland A."/>
            <person name="Lucas S."/>
            <person name="Lapidus A."/>
            <person name="Barry K."/>
            <person name="Glavina del Rio T."/>
            <person name="Dalin E."/>
            <person name="Tice H."/>
            <person name="Pitluck S."/>
            <person name="Foster B."/>
            <person name="Bruce D."/>
            <person name="Schmutz J."/>
            <person name="Larimer F."/>
            <person name="Land M."/>
            <person name="Hauser L."/>
            <person name="Kyrpides N."/>
            <person name="Mikhailova N."/>
            <person name="Nelson K."/>
            <person name="Gogarten J.P."/>
            <person name="Noll K."/>
            <person name="Richardson P."/>
        </authorList>
    </citation>
    <scope>NUCLEOTIDE SEQUENCE [LARGE SCALE GENOMIC DNA]</scope>
    <source>
        <strain evidence="3">ATCC BAA-301 / DSM 14385 / NBRC 107922 / TMO</strain>
    </source>
</reference>
<dbReference type="KEGG" id="tle:Tlet_0489"/>